<evidence type="ECO:0000256" key="1">
    <source>
        <dbReference type="ARBA" id="ARBA00005964"/>
    </source>
</evidence>
<comment type="similarity">
    <text evidence="1 3">Belongs to the type-B carboxylesterase/lipase family.</text>
</comment>
<dbReference type="PANTHER" id="PTHR11559">
    <property type="entry name" value="CARBOXYLESTERASE"/>
    <property type="match status" value="1"/>
</dbReference>
<name>A0ABR8YHU0_9MICC</name>
<evidence type="ECO:0000256" key="3">
    <source>
        <dbReference type="RuleBase" id="RU361235"/>
    </source>
</evidence>
<protein>
    <recommendedName>
        <fullName evidence="3">Carboxylic ester hydrolase</fullName>
        <ecNumber evidence="3">3.1.1.-</ecNumber>
    </recommendedName>
</protein>
<dbReference type="EMBL" id="JACSQC010000003">
    <property type="protein sequence ID" value="MBD8043798.1"/>
    <property type="molecule type" value="Genomic_DNA"/>
</dbReference>
<evidence type="ECO:0000313" key="6">
    <source>
        <dbReference type="EMBL" id="MBD8043798.1"/>
    </source>
</evidence>
<dbReference type="EC" id="3.1.1.-" evidence="3"/>
<dbReference type="RefSeq" id="WP_191746707.1">
    <property type="nucleotide sequence ID" value="NZ_JACSQC010000003.1"/>
</dbReference>
<proteinExistence type="inferred from homology"/>
<sequence length="507" mass="54494">MSTATAEAGLNVQTSEGPVRGRVLGDTRSWRGIPYAEPPVGELRLRRPRRARPWRDVLDASGFGPWAPQRTRRLLPGPGPRTPMSEDCLTINVTAPKTPSAEPLPVLVFLHGGAFSSGSAAMELIDGSGMVAGGNVLFVSMNYRLGALGFMDFRAYSTPERPFETNVGLADQVAALEWVQRNIAAFGGDPDNITLFGESAGATAALTLMCVPAADGLFHRAFLQSPAAGVAYGPELAEQWAAEFLGILGIGAGGAAEALSELPAAPLVAAAEQLTDKITPDAQPGARSLAPVVDGSFLPLHPLDAFAQGKARQIPLVLGTMNNEGTLFDRFHNILPTSEERIEKMFALTEPDLRDGVVAAYKGYPHKRQAVEIGGEAVFWHPGLQVIQAHSESAPAWCYRFDYAPRAARLAGLGATHGLDLPAVFGTYGTGVGKTLVLLGNRRTAANVGHRFQSALLRFAKTGAPGPMWPKYDTVSRRTKIFDRYDRIELDPRSARRKAWNGYRGYR</sequence>
<dbReference type="Proteomes" id="UP000652763">
    <property type="component" value="Unassembled WGS sequence"/>
</dbReference>
<gene>
    <name evidence="6" type="ORF">H9638_08215</name>
</gene>
<comment type="caution">
    <text evidence="6">The sequence shown here is derived from an EMBL/GenBank/DDBJ whole genome shotgun (WGS) entry which is preliminary data.</text>
</comment>
<keyword evidence="2 3" id="KW-0378">Hydrolase</keyword>
<evidence type="ECO:0000313" key="7">
    <source>
        <dbReference type="Proteomes" id="UP000652763"/>
    </source>
</evidence>
<dbReference type="Pfam" id="PF00135">
    <property type="entry name" value="COesterase"/>
    <property type="match status" value="1"/>
</dbReference>
<dbReference type="PROSITE" id="PS00122">
    <property type="entry name" value="CARBOXYLESTERASE_B_1"/>
    <property type="match status" value="1"/>
</dbReference>
<evidence type="ECO:0000259" key="5">
    <source>
        <dbReference type="Pfam" id="PF00135"/>
    </source>
</evidence>
<keyword evidence="7" id="KW-1185">Reference proteome</keyword>
<evidence type="ECO:0000256" key="2">
    <source>
        <dbReference type="ARBA" id="ARBA00022801"/>
    </source>
</evidence>
<organism evidence="6 7">
    <name type="scientific">Arthrobacter pullicola</name>
    <dbReference type="NCBI Taxonomy" id="2762224"/>
    <lineage>
        <taxon>Bacteria</taxon>
        <taxon>Bacillati</taxon>
        <taxon>Actinomycetota</taxon>
        <taxon>Actinomycetes</taxon>
        <taxon>Micrococcales</taxon>
        <taxon>Micrococcaceae</taxon>
        <taxon>Arthrobacter</taxon>
    </lineage>
</organism>
<feature type="region of interest" description="Disordered" evidence="4">
    <location>
        <begin position="1"/>
        <end position="23"/>
    </location>
</feature>
<reference evidence="6 7" key="1">
    <citation type="submission" date="2020-08" db="EMBL/GenBank/DDBJ databases">
        <title>A Genomic Blueprint of the Chicken Gut Microbiome.</title>
        <authorList>
            <person name="Gilroy R."/>
            <person name="Ravi A."/>
            <person name="Getino M."/>
            <person name="Pursley I."/>
            <person name="Horton D.L."/>
            <person name="Alikhan N.-F."/>
            <person name="Baker D."/>
            <person name="Gharbi K."/>
            <person name="Hall N."/>
            <person name="Watson M."/>
            <person name="Adriaenssens E.M."/>
            <person name="Foster-Nyarko E."/>
            <person name="Jarju S."/>
            <person name="Secka A."/>
            <person name="Antonio M."/>
            <person name="Oren A."/>
            <person name="Chaudhuri R."/>
            <person name="La Ragione R.M."/>
            <person name="Hildebrand F."/>
            <person name="Pallen M.J."/>
        </authorList>
    </citation>
    <scope>NUCLEOTIDE SEQUENCE [LARGE SCALE GENOMIC DNA]</scope>
    <source>
        <strain evidence="6 7">Sa2BUA2</strain>
    </source>
</reference>
<feature type="domain" description="Carboxylesterase type B" evidence="5">
    <location>
        <begin position="11"/>
        <end position="474"/>
    </location>
</feature>
<dbReference type="InterPro" id="IPR019826">
    <property type="entry name" value="Carboxylesterase_B_AS"/>
</dbReference>
<accession>A0ABR8YHU0</accession>
<evidence type="ECO:0000256" key="4">
    <source>
        <dbReference type="SAM" id="MobiDB-lite"/>
    </source>
</evidence>
<dbReference type="Gene3D" id="3.40.50.1820">
    <property type="entry name" value="alpha/beta hydrolase"/>
    <property type="match status" value="1"/>
</dbReference>
<dbReference type="InterPro" id="IPR002018">
    <property type="entry name" value="CarbesteraseB"/>
</dbReference>
<dbReference type="InterPro" id="IPR050309">
    <property type="entry name" value="Type-B_Carboxylest/Lipase"/>
</dbReference>
<feature type="compositionally biased region" description="Polar residues" evidence="4">
    <location>
        <begin position="1"/>
        <end position="16"/>
    </location>
</feature>
<dbReference type="SUPFAM" id="SSF53474">
    <property type="entry name" value="alpha/beta-Hydrolases"/>
    <property type="match status" value="1"/>
</dbReference>
<dbReference type="InterPro" id="IPR029058">
    <property type="entry name" value="AB_hydrolase_fold"/>
</dbReference>